<proteinExistence type="inferred from homology"/>
<dbReference type="SUPFAM" id="SSF53474">
    <property type="entry name" value="alpha/beta-Hydrolases"/>
    <property type="match status" value="1"/>
</dbReference>
<dbReference type="STRING" id="67331.SAMN04490357_1583"/>
<feature type="domain" description="Thioesterase" evidence="2">
    <location>
        <begin position="45"/>
        <end position="266"/>
    </location>
</feature>
<evidence type="ECO:0000313" key="3">
    <source>
        <dbReference type="EMBL" id="SEC26342.1"/>
    </source>
</evidence>
<dbReference type="PANTHER" id="PTHR11487:SF0">
    <property type="entry name" value="S-ACYL FATTY ACID SYNTHASE THIOESTERASE, MEDIUM CHAIN"/>
    <property type="match status" value="1"/>
</dbReference>
<dbReference type="InterPro" id="IPR029058">
    <property type="entry name" value="AB_hydrolase_fold"/>
</dbReference>
<gene>
    <name evidence="3" type="ORF">SAMN04490357_1583</name>
</gene>
<reference evidence="3 4" key="1">
    <citation type="submission" date="2016-10" db="EMBL/GenBank/DDBJ databases">
        <authorList>
            <person name="de Groot N.N."/>
        </authorList>
    </citation>
    <scope>NUCLEOTIDE SEQUENCE [LARGE SCALE GENOMIC DNA]</scope>
    <source>
        <strain evidence="3 4">DSM 40306</strain>
    </source>
</reference>
<evidence type="ECO:0000259" key="2">
    <source>
        <dbReference type="Pfam" id="PF00975"/>
    </source>
</evidence>
<dbReference type="InterPro" id="IPR012223">
    <property type="entry name" value="TEII"/>
</dbReference>
<sequence length="283" mass="30676">MLAGSVVIRVREIPAMTSMPLPTDMSAPGRWFHPLEADRDASVLLFLLPHAGGGAAMFRDWLPLLPSDVAPRALTSPGRDARLAEPPLRDWDALYGAVHDAVVGELDGRPYAVFGHCLGAHLAFRLAGRLVAEGRPAPVLLGVSGWAPRGFFRATLADSEMPEADLLAHVRRLGSFPEEIQRDPALLARVLPALRADLRVAATFTDDGAEVTCPLVSYGGDADPLMVEPDAMTHWADRTSHYLGHTWLPGGHFFPEEHAAEIAPHFVRMLRAVHTPPTPRLSA</sequence>
<name>A0A1H4R373_9ACTN</name>
<comment type="similarity">
    <text evidence="1">Belongs to the thioesterase family.</text>
</comment>
<dbReference type="AlphaFoldDB" id="A0A1H4R373"/>
<protein>
    <submittedName>
        <fullName evidence="3">Surfactin synthase thioesterase subunit</fullName>
    </submittedName>
</protein>
<organism evidence="3 4">
    <name type="scientific">Streptomyces misionensis</name>
    <dbReference type="NCBI Taxonomy" id="67331"/>
    <lineage>
        <taxon>Bacteria</taxon>
        <taxon>Bacillati</taxon>
        <taxon>Actinomycetota</taxon>
        <taxon>Actinomycetes</taxon>
        <taxon>Kitasatosporales</taxon>
        <taxon>Streptomycetaceae</taxon>
        <taxon>Streptomyces</taxon>
    </lineage>
</organism>
<dbReference type="PANTHER" id="PTHR11487">
    <property type="entry name" value="THIOESTERASE"/>
    <property type="match status" value="1"/>
</dbReference>
<dbReference type="Pfam" id="PF00975">
    <property type="entry name" value="Thioesterase"/>
    <property type="match status" value="1"/>
</dbReference>
<dbReference type="EMBL" id="FNTD01000004">
    <property type="protein sequence ID" value="SEC26342.1"/>
    <property type="molecule type" value="Genomic_DNA"/>
</dbReference>
<evidence type="ECO:0000256" key="1">
    <source>
        <dbReference type="ARBA" id="ARBA00007169"/>
    </source>
</evidence>
<accession>A0A1H4R373</accession>
<evidence type="ECO:0000313" key="4">
    <source>
        <dbReference type="Proteomes" id="UP000182375"/>
    </source>
</evidence>
<dbReference type="GO" id="GO:0008610">
    <property type="term" value="P:lipid biosynthetic process"/>
    <property type="evidence" value="ECO:0007669"/>
    <property type="project" value="TreeGrafter"/>
</dbReference>
<dbReference type="Proteomes" id="UP000182375">
    <property type="component" value="Unassembled WGS sequence"/>
</dbReference>
<dbReference type="InterPro" id="IPR001031">
    <property type="entry name" value="Thioesterase"/>
</dbReference>
<dbReference type="Gene3D" id="3.40.50.1820">
    <property type="entry name" value="alpha/beta hydrolase"/>
    <property type="match status" value="1"/>
</dbReference>